<dbReference type="GO" id="GO:0055070">
    <property type="term" value="P:copper ion homeostasis"/>
    <property type="evidence" value="ECO:0007669"/>
    <property type="project" value="InterPro"/>
</dbReference>
<evidence type="ECO:0000313" key="2">
    <source>
        <dbReference type="EMBL" id="BCJ85859.1"/>
    </source>
</evidence>
<keyword evidence="1" id="KW-0472">Membrane</keyword>
<keyword evidence="1" id="KW-0812">Transmembrane</keyword>
<evidence type="ECO:0000313" key="3">
    <source>
        <dbReference type="Proteomes" id="UP000593802"/>
    </source>
</evidence>
<gene>
    <name evidence="2" type="ORF">skT53_08440</name>
</gene>
<sequence>MIGFRYHVVTVISVFMALGIGILLGGAAQDLFPAQQAVLFQRLEEKYYASQAENVKWSRKTRDLMKRNEQLEDVLKQLSPSYIRGKLAGKKIIMVQLEKGNFEKVGDWLEMAGAEVQAVVKVKGPNELLTHATLPVLARGLGTPDETNGGTLLAHSAQVLANSMTGLSSGDWPIFLQKQGWIDMQGRLDEKPDAVLILCSESEQESTRSDLFDIPFIKELQKQKIRIVGAERSDSELSVISIYRRLGVPTVDNLDQMSGMISIIELLRGQQGSYGVKQTADQLVPDLRI</sequence>
<dbReference type="AlphaFoldDB" id="A0A7I8DA68"/>
<dbReference type="Pfam" id="PF11382">
    <property type="entry name" value="MctB"/>
    <property type="match status" value="1"/>
</dbReference>
<protein>
    <recommendedName>
        <fullName evidence="4">Copper transporter</fullName>
    </recommendedName>
</protein>
<dbReference type="RefSeq" id="WP_200759928.1">
    <property type="nucleotide sequence ID" value="NZ_AP023366.1"/>
</dbReference>
<dbReference type="InterPro" id="IPR021522">
    <property type="entry name" value="MctB"/>
</dbReference>
<dbReference type="GO" id="GO:0016020">
    <property type="term" value="C:membrane"/>
    <property type="evidence" value="ECO:0007669"/>
    <property type="project" value="InterPro"/>
</dbReference>
<dbReference type="EMBL" id="AP023366">
    <property type="protein sequence ID" value="BCJ85859.1"/>
    <property type="molecule type" value="Genomic_DNA"/>
</dbReference>
<keyword evidence="1" id="KW-1133">Transmembrane helix</keyword>
<reference evidence="2 3" key="1">
    <citation type="submission" date="2020-08" db="EMBL/GenBank/DDBJ databases">
        <title>Complete Genome Sequence of Effusibacillus dendaii Strain skT53, Isolated from Farmland soil.</title>
        <authorList>
            <person name="Konishi T."/>
            <person name="Kawasaki H."/>
        </authorList>
    </citation>
    <scope>NUCLEOTIDE SEQUENCE [LARGE SCALE GENOMIC DNA]</scope>
    <source>
        <strain evidence="3">skT53</strain>
    </source>
</reference>
<proteinExistence type="predicted"/>
<evidence type="ECO:0000256" key="1">
    <source>
        <dbReference type="SAM" id="Phobius"/>
    </source>
</evidence>
<feature type="transmembrane region" description="Helical" evidence="1">
    <location>
        <begin position="6"/>
        <end position="27"/>
    </location>
</feature>
<name>A0A7I8DA68_9BACL</name>
<accession>A0A7I8DA68</accession>
<evidence type="ECO:0008006" key="4">
    <source>
        <dbReference type="Google" id="ProtNLM"/>
    </source>
</evidence>
<dbReference type="Proteomes" id="UP000593802">
    <property type="component" value="Chromosome"/>
</dbReference>
<dbReference type="KEGG" id="eff:skT53_08440"/>
<keyword evidence="3" id="KW-1185">Reference proteome</keyword>
<organism evidence="2 3">
    <name type="scientific">Effusibacillus dendaii</name>
    <dbReference type="NCBI Taxonomy" id="2743772"/>
    <lineage>
        <taxon>Bacteria</taxon>
        <taxon>Bacillati</taxon>
        <taxon>Bacillota</taxon>
        <taxon>Bacilli</taxon>
        <taxon>Bacillales</taxon>
        <taxon>Alicyclobacillaceae</taxon>
        <taxon>Effusibacillus</taxon>
    </lineage>
</organism>